<dbReference type="SUPFAM" id="SSF46689">
    <property type="entry name" value="Homeodomain-like"/>
    <property type="match status" value="2"/>
</dbReference>
<dbReference type="InterPro" id="IPR009057">
    <property type="entry name" value="Homeodomain-like_sf"/>
</dbReference>
<keyword evidence="1" id="KW-0805">Transcription regulation</keyword>
<keyword evidence="3" id="KW-0804">Transcription</keyword>
<gene>
    <name evidence="5" type="ORF">ACELLULO517_22215</name>
</gene>
<dbReference type="Gene3D" id="1.10.10.60">
    <property type="entry name" value="Homeodomain-like"/>
    <property type="match status" value="1"/>
</dbReference>
<evidence type="ECO:0000313" key="5">
    <source>
        <dbReference type="EMBL" id="MCB8882979.1"/>
    </source>
</evidence>
<dbReference type="InterPro" id="IPR032783">
    <property type="entry name" value="AraC_lig"/>
</dbReference>
<dbReference type="PANTHER" id="PTHR46796:SF7">
    <property type="entry name" value="ARAC FAMILY TRANSCRIPTIONAL REGULATOR"/>
    <property type="match status" value="1"/>
</dbReference>
<proteinExistence type="predicted"/>
<feature type="domain" description="HTH araC/xylS-type" evidence="4">
    <location>
        <begin position="192"/>
        <end position="290"/>
    </location>
</feature>
<dbReference type="PROSITE" id="PS01124">
    <property type="entry name" value="HTH_ARAC_FAMILY_2"/>
    <property type="match status" value="1"/>
</dbReference>
<dbReference type="SMART" id="SM00342">
    <property type="entry name" value="HTH_ARAC"/>
    <property type="match status" value="1"/>
</dbReference>
<accession>A0A963Z541</accession>
<evidence type="ECO:0000259" key="4">
    <source>
        <dbReference type="PROSITE" id="PS01124"/>
    </source>
</evidence>
<dbReference type="Pfam" id="PF12852">
    <property type="entry name" value="Cupin_6"/>
    <property type="match status" value="1"/>
</dbReference>
<evidence type="ECO:0000256" key="1">
    <source>
        <dbReference type="ARBA" id="ARBA00023015"/>
    </source>
</evidence>
<keyword evidence="2" id="KW-0238">DNA-binding</keyword>
<evidence type="ECO:0000256" key="2">
    <source>
        <dbReference type="ARBA" id="ARBA00023125"/>
    </source>
</evidence>
<evidence type="ECO:0000313" key="6">
    <source>
        <dbReference type="Proteomes" id="UP000721844"/>
    </source>
</evidence>
<dbReference type="AlphaFoldDB" id="A0A963Z541"/>
<dbReference type="EMBL" id="JAESVA010000010">
    <property type="protein sequence ID" value="MCB8882979.1"/>
    <property type="molecule type" value="Genomic_DNA"/>
</dbReference>
<evidence type="ECO:0000256" key="3">
    <source>
        <dbReference type="ARBA" id="ARBA00023163"/>
    </source>
</evidence>
<organism evidence="5 6">
    <name type="scientific">Acidisoma cellulosilyticum</name>
    <dbReference type="NCBI Taxonomy" id="2802395"/>
    <lineage>
        <taxon>Bacteria</taxon>
        <taxon>Pseudomonadati</taxon>
        <taxon>Pseudomonadota</taxon>
        <taxon>Alphaproteobacteria</taxon>
        <taxon>Acetobacterales</taxon>
        <taxon>Acidocellaceae</taxon>
        <taxon>Acidisoma</taxon>
    </lineage>
</organism>
<dbReference type="GO" id="GO:0043565">
    <property type="term" value="F:sequence-specific DNA binding"/>
    <property type="evidence" value="ECO:0007669"/>
    <property type="project" value="InterPro"/>
</dbReference>
<keyword evidence="6" id="KW-1185">Reference proteome</keyword>
<dbReference type="RefSeq" id="WP_227309637.1">
    <property type="nucleotide sequence ID" value="NZ_JAESVA010000010.1"/>
</dbReference>
<dbReference type="PROSITE" id="PS00041">
    <property type="entry name" value="HTH_ARAC_FAMILY_1"/>
    <property type="match status" value="1"/>
</dbReference>
<reference evidence="5 6" key="1">
    <citation type="journal article" date="2021" name="Microorganisms">
        <title>Acidisoma silvae sp. nov. and Acidisomacellulosilytica sp. nov., Two Acidophilic Bacteria Isolated from Decaying Wood, Hydrolyzing Cellulose and Producing Poly-3-hydroxybutyrate.</title>
        <authorList>
            <person name="Mieszkin S."/>
            <person name="Pouder E."/>
            <person name="Uroz S."/>
            <person name="Simon-Colin C."/>
            <person name="Alain K."/>
        </authorList>
    </citation>
    <scope>NUCLEOTIDE SEQUENCE [LARGE SCALE GENOMIC DNA]</scope>
    <source>
        <strain evidence="5 6">HW T5.17</strain>
    </source>
</reference>
<dbReference type="Proteomes" id="UP000721844">
    <property type="component" value="Unassembled WGS sequence"/>
</dbReference>
<dbReference type="InterPro" id="IPR018060">
    <property type="entry name" value="HTH_AraC"/>
</dbReference>
<dbReference type="InterPro" id="IPR018062">
    <property type="entry name" value="HTH_AraC-typ_CS"/>
</dbReference>
<dbReference type="InterPro" id="IPR050204">
    <property type="entry name" value="AraC_XylS_family_regulators"/>
</dbReference>
<name>A0A963Z541_9PROT</name>
<dbReference type="GO" id="GO:0003700">
    <property type="term" value="F:DNA-binding transcription factor activity"/>
    <property type="evidence" value="ECO:0007669"/>
    <property type="project" value="InterPro"/>
</dbReference>
<dbReference type="Pfam" id="PF12833">
    <property type="entry name" value="HTH_18"/>
    <property type="match status" value="1"/>
</dbReference>
<dbReference type="PANTHER" id="PTHR46796">
    <property type="entry name" value="HTH-TYPE TRANSCRIPTIONAL ACTIVATOR RHAS-RELATED"/>
    <property type="match status" value="1"/>
</dbReference>
<protein>
    <submittedName>
        <fullName evidence="5">AraC family transcriptional regulator</fullName>
    </submittedName>
</protein>
<sequence>MTDTLEDLTDLPKTSDPTPDLLSHVLGQIRLTGDRIRSLALAPRDRLDLPAEEAHLCVVTDGRLHIAGGEQGLLVVSAGDLMMFPRGPGQLQLAARDASASVVLCRFRFDTDSLRDMMSALPRCIHIGRAEGAGWLDGIVHFLLLEASDEQPGAALMVSRLIDLAVIRTLRSWIHRGPISGWFGGLTDPRIANVLKAIHERPMQRWSIDALASIAGMSRSSFCERFTTLVGRPPLRYHNEHRLALARDLLTKRGARVGEIGLSIGYESEAAFSRAYKSLFGHSPRTEYKYDEADRHKMQ</sequence>
<comment type="caution">
    <text evidence="5">The sequence shown here is derived from an EMBL/GenBank/DDBJ whole genome shotgun (WGS) entry which is preliminary data.</text>
</comment>